<evidence type="ECO:0000256" key="1">
    <source>
        <dbReference type="ARBA" id="ARBA00022729"/>
    </source>
</evidence>
<evidence type="ECO:0000313" key="4">
    <source>
        <dbReference type="Proteomes" id="UP001138709"/>
    </source>
</evidence>
<keyword evidence="1 2" id="KW-0732">Signal</keyword>
<evidence type="ECO:0000313" key="3">
    <source>
        <dbReference type="EMBL" id="MBR0684142.1"/>
    </source>
</evidence>
<feature type="chain" id="PRO_5040940281" evidence="2">
    <location>
        <begin position="24"/>
        <end position="322"/>
    </location>
</feature>
<evidence type="ECO:0000256" key="2">
    <source>
        <dbReference type="SAM" id="SignalP"/>
    </source>
</evidence>
<keyword evidence="4" id="KW-1185">Reference proteome</keyword>
<feature type="signal peptide" evidence="2">
    <location>
        <begin position="1"/>
        <end position="23"/>
    </location>
</feature>
<organism evidence="3 4">
    <name type="scientific">Neoroseomonas eburnea</name>
    <dbReference type="NCBI Taxonomy" id="1346889"/>
    <lineage>
        <taxon>Bacteria</taxon>
        <taxon>Pseudomonadati</taxon>
        <taxon>Pseudomonadota</taxon>
        <taxon>Alphaproteobacteria</taxon>
        <taxon>Acetobacterales</taxon>
        <taxon>Acetobacteraceae</taxon>
        <taxon>Neoroseomonas</taxon>
    </lineage>
</organism>
<dbReference type="RefSeq" id="WP_211849936.1">
    <property type="nucleotide sequence ID" value="NZ_JAAEDL010000058.1"/>
</dbReference>
<protein>
    <submittedName>
        <fullName evidence="3">Signal peptidase</fullName>
    </submittedName>
</protein>
<dbReference type="GO" id="GO:0055085">
    <property type="term" value="P:transmembrane transport"/>
    <property type="evidence" value="ECO:0007669"/>
    <property type="project" value="InterPro"/>
</dbReference>
<name>A0A9X9XKA6_9PROT</name>
<accession>A0A9X9XKA6</accession>
<dbReference type="PANTHER" id="PTHR33376:SF4">
    <property type="entry name" value="SIALIC ACID-BINDING PERIPLASMIC PROTEIN SIAP"/>
    <property type="match status" value="1"/>
</dbReference>
<reference evidence="3" key="2">
    <citation type="journal article" date="2021" name="Syst. Appl. Microbiol.">
        <title>Roseomonas hellenica sp. nov., isolated from roots of wild-growing Alkanna tinctoria.</title>
        <authorList>
            <person name="Rat A."/>
            <person name="Naranjo H.D."/>
            <person name="Lebbe L."/>
            <person name="Cnockaert M."/>
            <person name="Krigas N."/>
            <person name="Grigoriadou K."/>
            <person name="Maloupa E."/>
            <person name="Willems A."/>
        </authorList>
    </citation>
    <scope>NUCLEOTIDE SEQUENCE</scope>
    <source>
        <strain evidence="3">LMG 31228</strain>
    </source>
</reference>
<dbReference type="PANTHER" id="PTHR33376">
    <property type="match status" value="1"/>
</dbReference>
<comment type="caution">
    <text evidence="3">The sequence shown here is derived from an EMBL/GenBank/DDBJ whole genome shotgun (WGS) entry which is preliminary data.</text>
</comment>
<dbReference type="Gene3D" id="3.40.190.170">
    <property type="entry name" value="Bacterial extracellular solute-binding protein, family 7"/>
    <property type="match status" value="1"/>
</dbReference>
<dbReference type="InterPro" id="IPR038404">
    <property type="entry name" value="TRAP_DctP_sf"/>
</dbReference>
<dbReference type="InterPro" id="IPR018389">
    <property type="entry name" value="DctP_fam"/>
</dbReference>
<reference evidence="3" key="1">
    <citation type="submission" date="2020-01" db="EMBL/GenBank/DDBJ databases">
        <authorList>
            <person name="Rat A."/>
        </authorList>
    </citation>
    <scope>NUCLEOTIDE SEQUENCE</scope>
    <source>
        <strain evidence="3">LMG 31228</strain>
    </source>
</reference>
<proteinExistence type="predicted"/>
<sequence length="322" mass="33712">MTLPRRLLLAAPALAALPARAQAAGWTVATEYPATSIPGEGVTHFAAIATARGVPVTAATDGPGGYRSAAALTALAEGRFAAVDAFAGALNAVDPLFLLSSLPFLTASHADAARLRDLARPHYVAALGKHGATLLWTTPWPPSGLWTRQPVRTPADLRGLRVRTYDATGTEVLRAAGAIAEVLSFGEVDARLEAGTLDAVLSSGDGGAGRRLWRWLPNFTELNYAWPVSLAFASGARLAALAPAQREAVLQAGAETEARQWQAIIGRLEANHRVMRENQVGIHRPDAALQVALRDASKASTEAWKARAGEAGRSILAAFAAA</sequence>
<dbReference type="Pfam" id="PF03480">
    <property type="entry name" value="DctP"/>
    <property type="match status" value="1"/>
</dbReference>
<gene>
    <name evidence="3" type="ORF">GXW74_27000</name>
</gene>
<dbReference type="EMBL" id="JAAEDL010000058">
    <property type="protein sequence ID" value="MBR0684142.1"/>
    <property type="molecule type" value="Genomic_DNA"/>
</dbReference>
<dbReference type="NCBIfam" id="NF037995">
    <property type="entry name" value="TRAP_S1"/>
    <property type="match status" value="1"/>
</dbReference>
<dbReference type="AlphaFoldDB" id="A0A9X9XKA6"/>
<dbReference type="Proteomes" id="UP001138709">
    <property type="component" value="Unassembled WGS sequence"/>
</dbReference>